<evidence type="ECO:0008006" key="3">
    <source>
        <dbReference type="Google" id="ProtNLM"/>
    </source>
</evidence>
<dbReference type="STRING" id="68775.A0A5C3LKR2"/>
<dbReference type="InterPro" id="IPR036770">
    <property type="entry name" value="Ankyrin_rpt-contain_sf"/>
</dbReference>
<dbReference type="Proteomes" id="UP000308652">
    <property type="component" value="Unassembled WGS sequence"/>
</dbReference>
<accession>A0A5C3LKR2</accession>
<feature type="non-terminal residue" evidence="1">
    <location>
        <position position="1"/>
    </location>
</feature>
<dbReference type="AlphaFoldDB" id="A0A5C3LKR2"/>
<gene>
    <name evidence="1" type="ORF">BDQ12DRAFT_614849</name>
</gene>
<keyword evidence="2" id="KW-1185">Reference proteome</keyword>
<dbReference type="SUPFAM" id="SSF48403">
    <property type="entry name" value="Ankyrin repeat"/>
    <property type="match status" value="1"/>
</dbReference>
<reference evidence="1 2" key="1">
    <citation type="journal article" date="2019" name="Nat. Ecol. Evol.">
        <title>Megaphylogeny resolves global patterns of mushroom evolution.</title>
        <authorList>
            <person name="Varga T."/>
            <person name="Krizsan K."/>
            <person name="Foldi C."/>
            <person name="Dima B."/>
            <person name="Sanchez-Garcia M."/>
            <person name="Sanchez-Ramirez S."/>
            <person name="Szollosi G.J."/>
            <person name="Szarkandi J.G."/>
            <person name="Papp V."/>
            <person name="Albert L."/>
            <person name="Andreopoulos W."/>
            <person name="Angelini C."/>
            <person name="Antonin V."/>
            <person name="Barry K.W."/>
            <person name="Bougher N.L."/>
            <person name="Buchanan P."/>
            <person name="Buyck B."/>
            <person name="Bense V."/>
            <person name="Catcheside P."/>
            <person name="Chovatia M."/>
            <person name="Cooper J."/>
            <person name="Damon W."/>
            <person name="Desjardin D."/>
            <person name="Finy P."/>
            <person name="Geml J."/>
            <person name="Haridas S."/>
            <person name="Hughes K."/>
            <person name="Justo A."/>
            <person name="Karasinski D."/>
            <person name="Kautmanova I."/>
            <person name="Kiss B."/>
            <person name="Kocsube S."/>
            <person name="Kotiranta H."/>
            <person name="LaButti K.M."/>
            <person name="Lechner B.E."/>
            <person name="Liimatainen K."/>
            <person name="Lipzen A."/>
            <person name="Lukacs Z."/>
            <person name="Mihaltcheva S."/>
            <person name="Morgado L.N."/>
            <person name="Niskanen T."/>
            <person name="Noordeloos M.E."/>
            <person name="Ohm R.A."/>
            <person name="Ortiz-Santana B."/>
            <person name="Ovrebo C."/>
            <person name="Racz N."/>
            <person name="Riley R."/>
            <person name="Savchenko A."/>
            <person name="Shiryaev A."/>
            <person name="Soop K."/>
            <person name="Spirin V."/>
            <person name="Szebenyi C."/>
            <person name="Tomsovsky M."/>
            <person name="Tulloss R.E."/>
            <person name="Uehling J."/>
            <person name="Grigoriev I.V."/>
            <person name="Vagvolgyi C."/>
            <person name="Papp T."/>
            <person name="Martin F.M."/>
            <person name="Miettinen O."/>
            <person name="Hibbett D.S."/>
            <person name="Nagy L.G."/>
        </authorList>
    </citation>
    <scope>NUCLEOTIDE SEQUENCE [LARGE SCALE GENOMIC DNA]</scope>
    <source>
        <strain evidence="1 2">CBS 166.37</strain>
    </source>
</reference>
<organism evidence="1 2">
    <name type="scientific">Crucibulum laeve</name>
    <dbReference type="NCBI Taxonomy" id="68775"/>
    <lineage>
        <taxon>Eukaryota</taxon>
        <taxon>Fungi</taxon>
        <taxon>Dikarya</taxon>
        <taxon>Basidiomycota</taxon>
        <taxon>Agaricomycotina</taxon>
        <taxon>Agaricomycetes</taxon>
        <taxon>Agaricomycetidae</taxon>
        <taxon>Agaricales</taxon>
        <taxon>Agaricineae</taxon>
        <taxon>Nidulariaceae</taxon>
        <taxon>Crucibulum</taxon>
    </lineage>
</organism>
<sequence>ISPLTTDEIAMRRKTFSRFWTEPELPTFSFRSGPACTALEVAASVGNIPLFDQVRAANQDESWWTTREIPPQPADVLTHSALSVSSPMHEAIVSGQHEMLQHLLSIGYSPNILPFAAPTCCIPPHMTAIAFCDPPDLVAHDLLALDPRTDTTIRTPVFSIHVLHFATAHLDIPLMQYICKAPTTPLSAAGTTSLGHTLLHITSLPLTDAHINLFSHKIFKSIHDVRTLETRTWYPINLRRRNPANRGILHSRADTAPLPHEFKREDEADQKKQEAMVLWLLESGTQDLAAKDVYGNTPLHYLMSVVRVNEELIGKLRAKEGGERVWKESKNEMGYSPEDLLEDGREAQVDQWKDFWMED</sequence>
<dbReference type="EMBL" id="ML213643">
    <property type="protein sequence ID" value="TFK33709.1"/>
    <property type="molecule type" value="Genomic_DNA"/>
</dbReference>
<evidence type="ECO:0000313" key="1">
    <source>
        <dbReference type="EMBL" id="TFK33709.1"/>
    </source>
</evidence>
<evidence type="ECO:0000313" key="2">
    <source>
        <dbReference type="Proteomes" id="UP000308652"/>
    </source>
</evidence>
<name>A0A5C3LKR2_9AGAR</name>
<protein>
    <recommendedName>
        <fullName evidence="3">Ankyrin repeat-containing domain protein</fullName>
    </recommendedName>
</protein>
<dbReference type="Gene3D" id="1.25.40.20">
    <property type="entry name" value="Ankyrin repeat-containing domain"/>
    <property type="match status" value="1"/>
</dbReference>
<dbReference type="OrthoDB" id="2980193at2759"/>
<proteinExistence type="predicted"/>